<dbReference type="PANTHER" id="PTHR22726">
    <property type="entry name" value="METALLOENDOPEPTIDASE OMA1"/>
    <property type="match status" value="1"/>
</dbReference>
<dbReference type="EMBL" id="FNYE01000016">
    <property type="protein sequence ID" value="SEJ72814.1"/>
    <property type="molecule type" value="Genomic_DNA"/>
</dbReference>
<comment type="similarity">
    <text evidence="6">Belongs to the peptidase M48 family.</text>
</comment>
<dbReference type="AlphaFoldDB" id="A0A1H7B7H2"/>
<dbReference type="GO" id="GO:0046872">
    <property type="term" value="F:metal ion binding"/>
    <property type="evidence" value="ECO:0007669"/>
    <property type="project" value="UniProtKB-KW"/>
</dbReference>
<dbReference type="PANTHER" id="PTHR22726:SF8">
    <property type="entry name" value="METALLOPROTEASE YCAL"/>
    <property type="match status" value="1"/>
</dbReference>
<evidence type="ECO:0000256" key="4">
    <source>
        <dbReference type="ARBA" id="ARBA00022833"/>
    </source>
</evidence>
<feature type="domain" description="Peptidase M48" evidence="7">
    <location>
        <begin position="113"/>
        <end position="277"/>
    </location>
</feature>
<dbReference type="Proteomes" id="UP000198866">
    <property type="component" value="Unassembled WGS sequence"/>
</dbReference>
<keyword evidence="3 6" id="KW-0378">Hydrolase</keyword>
<keyword evidence="9" id="KW-1185">Reference proteome</keyword>
<dbReference type="GO" id="GO:0004222">
    <property type="term" value="F:metalloendopeptidase activity"/>
    <property type="evidence" value="ECO:0007669"/>
    <property type="project" value="InterPro"/>
</dbReference>
<proteinExistence type="inferred from homology"/>
<keyword evidence="4 6" id="KW-0862">Zinc</keyword>
<evidence type="ECO:0000256" key="2">
    <source>
        <dbReference type="ARBA" id="ARBA00022723"/>
    </source>
</evidence>
<keyword evidence="1 6" id="KW-0645">Protease</keyword>
<evidence type="ECO:0000256" key="6">
    <source>
        <dbReference type="RuleBase" id="RU003983"/>
    </source>
</evidence>
<keyword evidence="5 6" id="KW-0482">Metalloprotease</keyword>
<sequence>MLKTPARQAFLLLGACRWRMTIDNNRQETFDMKTIRVALAAAACGVLAACSGMSLDPNTLVQSGSQAYQAASLSDGDVRTLSDKSCAQLDSENKLAGAGSPYTKRLNKIAAQLGDNINGVPVNYKVYVTKDVNAWAMANGCVRVYSGLMDMMTDDEVRGVVGHEMGHVALGHTKKAMQVAYATSALRSVATSAGGITGAISASQLGDFSEKLINAQFSQTQESAADDYSFDIQKKKGLDPSGLVTAFNKIAKLEGGQSSMLNSHPASAARAQHIQQRIASNK</sequence>
<evidence type="ECO:0000256" key="5">
    <source>
        <dbReference type="ARBA" id="ARBA00023049"/>
    </source>
</evidence>
<comment type="cofactor">
    <cofactor evidence="6">
        <name>Zn(2+)</name>
        <dbReference type="ChEBI" id="CHEBI:29105"/>
    </cofactor>
    <text evidence="6">Binds 1 zinc ion per subunit.</text>
</comment>
<name>A0A1H7B7H2_9BURK</name>
<keyword evidence="2" id="KW-0479">Metal-binding</keyword>
<evidence type="ECO:0000256" key="3">
    <source>
        <dbReference type="ARBA" id="ARBA00022801"/>
    </source>
</evidence>
<reference evidence="9" key="1">
    <citation type="submission" date="2016-10" db="EMBL/GenBank/DDBJ databases">
        <authorList>
            <person name="Varghese N."/>
            <person name="Submissions S."/>
        </authorList>
    </citation>
    <scope>NUCLEOTIDE SEQUENCE [LARGE SCALE GENOMIC DNA]</scope>
    <source>
        <strain evidence="9">LMG 26031</strain>
    </source>
</reference>
<dbReference type="GO" id="GO:0016020">
    <property type="term" value="C:membrane"/>
    <property type="evidence" value="ECO:0007669"/>
    <property type="project" value="TreeGrafter"/>
</dbReference>
<evidence type="ECO:0000313" key="8">
    <source>
        <dbReference type="EMBL" id="SEJ72814.1"/>
    </source>
</evidence>
<dbReference type="CDD" id="cd07334">
    <property type="entry name" value="M48C_loiP_like"/>
    <property type="match status" value="1"/>
</dbReference>
<evidence type="ECO:0000313" key="9">
    <source>
        <dbReference type="Proteomes" id="UP000198866"/>
    </source>
</evidence>
<dbReference type="InterPro" id="IPR051156">
    <property type="entry name" value="Mito/Outer_Membr_Metalloprot"/>
</dbReference>
<dbReference type="STRING" id="667676.SAMN05192539_1016143"/>
<accession>A0A1H7B7H2</accession>
<protein>
    <submittedName>
        <fullName evidence="8">Putative metalloprotease</fullName>
    </submittedName>
</protein>
<organism evidence="8 9">
    <name type="scientific">Paraburkholderia diazotrophica</name>
    <dbReference type="NCBI Taxonomy" id="667676"/>
    <lineage>
        <taxon>Bacteria</taxon>
        <taxon>Pseudomonadati</taxon>
        <taxon>Pseudomonadota</taxon>
        <taxon>Betaproteobacteria</taxon>
        <taxon>Burkholderiales</taxon>
        <taxon>Burkholderiaceae</taxon>
        <taxon>Paraburkholderia</taxon>
    </lineage>
</organism>
<dbReference type="GO" id="GO:0051603">
    <property type="term" value="P:proteolysis involved in protein catabolic process"/>
    <property type="evidence" value="ECO:0007669"/>
    <property type="project" value="TreeGrafter"/>
</dbReference>
<evidence type="ECO:0000256" key="1">
    <source>
        <dbReference type="ARBA" id="ARBA00022670"/>
    </source>
</evidence>
<dbReference type="Pfam" id="PF01435">
    <property type="entry name" value="Peptidase_M48"/>
    <property type="match status" value="1"/>
</dbReference>
<gene>
    <name evidence="8" type="ORF">SAMN05192539_1016143</name>
</gene>
<dbReference type="InterPro" id="IPR001915">
    <property type="entry name" value="Peptidase_M48"/>
</dbReference>
<evidence type="ECO:0000259" key="7">
    <source>
        <dbReference type="Pfam" id="PF01435"/>
    </source>
</evidence>
<dbReference type="Gene3D" id="3.30.2010.10">
    <property type="entry name" value="Metalloproteases ('zincins'), catalytic domain"/>
    <property type="match status" value="1"/>
</dbReference>